<dbReference type="GO" id="GO:0005694">
    <property type="term" value="C:chromosome"/>
    <property type="evidence" value="ECO:0007669"/>
    <property type="project" value="UniProtKB-ARBA"/>
</dbReference>
<feature type="region of interest" description="Disordered" evidence="3">
    <location>
        <begin position="1"/>
        <end position="57"/>
    </location>
</feature>
<evidence type="ECO:0000259" key="4">
    <source>
        <dbReference type="SMART" id="SM00300"/>
    </source>
</evidence>
<dbReference type="HOGENOM" id="CLU_2040566_0_0_1"/>
<evidence type="ECO:0000256" key="3">
    <source>
        <dbReference type="SAM" id="MobiDB-lite"/>
    </source>
</evidence>
<dbReference type="KEGG" id="dwi:6648615"/>
<keyword evidence="6" id="KW-1185">Reference proteome</keyword>
<dbReference type="InterPro" id="IPR016197">
    <property type="entry name" value="Chromo-like_dom_sf"/>
</dbReference>
<dbReference type="CDD" id="cd00034">
    <property type="entry name" value="CSD"/>
    <property type="match status" value="1"/>
</dbReference>
<dbReference type="GO" id="GO:0005634">
    <property type="term" value="C:nucleus"/>
    <property type="evidence" value="ECO:0007669"/>
    <property type="project" value="UniProtKB-SubCell"/>
</dbReference>
<proteinExistence type="predicted"/>
<reference evidence="5 6" key="1">
    <citation type="journal article" date="2007" name="Nature">
        <title>Evolution of genes and genomes on the Drosophila phylogeny.</title>
        <authorList>
            <consortium name="Drosophila 12 Genomes Consortium"/>
            <person name="Clark A.G."/>
            <person name="Eisen M.B."/>
            <person name="Smith D.R."/>
            <person name="Bergman C.M."/>
            <person name="Oliver B."/>
            <person name="Markow T.A."/>
            <person name="Kaufman T.C."/>
            <person name="Kellis M."/>
            <person name="Gelbart W."/>
            <person name="Iyer V.N."/>
            <person name="Pollard D.A."/>
            <person name="Sackton T.B."/>
            <person name="Larracuente A.M."/>
            <person name="Singh N.D."/>
            <person name="Abad J.P."/>
            <person name="Abt D.N."/>
            <person name="Adryan B."/>
            <person name="Aguade M."/>
            <person name="Akashi H."/>
            <person name="Anderson W.W."/>
            <person name="Aquadro C.F."/>
            <person name="Ardell D.H."/>
            <person name="Arguello R."/>
            <person name="Artieri C.G."/>
            <person name="Barbash D.A."/>
            <person name="Barker D."/>
            <person name="Barsanti P."/>
            <person name="Batterham P."/>
            <person name="Batzoglou S."/>
            <person name="Begun D."/>
            <person name="Bhutkar A."/>
            <person name="Blanco E."/>
            <person name="Bosak S.A."/>
            <person name="Bradley R.K."/>
            <person name="Brand A.D."/>
            <person name="Brent M.R."/>
            <person name="Brooks A.N."/>
            <person name="Brown R.H."/>
            <person name="Butlin R.K."/>
            <person name="Caggese C."/>
            <person name="Calvi B.R."/>
            <person name="Bernardo de Carvalho A."/>
            <person name="Caspi A."/>
            <person name="Castrezana S."/>
            <person name="Celniker S.E."/>
            <person name="Chang J.L."/>
            <person name="Chapple C."/>
            <person name="Chatterji S."/>
            <person name="Chinwalla A."/>
            <person name="Civetta A."/>
            <person name="Clifton S.W."/>
            <person name="Comeron J.M."/>
            <person name="Costello J.C."/>
            <person name="Coyne J.A."/>
            <person name="Daub J."/>
            <person name="David R.G."/>
            <person name="Delcher A.L."/>
            <person name="Delehaunty K."/>
            <person name="Do C.B."/>
            <person name="Ebling H."/>
            <person name="Edwards K."/>
            <person name="Eickbush T."/>
            <person name="Evans J.D."/>
            <person name="Filipski A."/>
            <person name="Findeiss S."/>
            <person name="Freyhult E."/>
            <person name="Fulton L."/>
            <person name="Fulton R."/>
            <person name="Garcia A.C."/>
            <person name="Gardiner A."/>
            <person name="Garfield D.A."/>
            <person name="Garvin B.E."/>
            <person name="Gibson G."/>
            <person name="Gilbert D."/>
            <person name="Gnerre S."/>
            <person name="Godfrey J."/>
            <person name="Good R."/>
            <person name="Gotea V."/>
            <person name="Gravely B."/>
            <person name="Greenberg A.J."/>
            <person name="Griffiths-Jones S."/>
            <person name="Gross S."/>
            <person name="Guigo R."/>
            <person name="Gustafson E.A."/>
            <person name="Haerty W."/>
            <person name="Hahn M.W."/>
            <person name="Halligan D.L."/>
            <person name="Halpern A.L."/>
            <person name="Halter G.M."/>
            <person name="Han M.V."/>
            <person name="Heger A."/>
            <person name="Hillier L."/>
            <person name="Hinrichs A.S."/>
            <person name="Holmes I."/>
            <person name="Hoskins R.A."/>
            <person name="Hubisz M.J."/>
            <person name="Hultmark D."/>
            <person name="Huntley M.A."/>
            <person name="Jaffe D.B."/>
            <person name="Jagadeeshan S."/>
            <person name="Jeck W.R."/>
            <person name="Johnson J."/>
            <person name="Jones C.D."/>
            <person name="Jordan W.C."/>
            <person name="Karpen G.H."/>
            <person name="Kataoka E."/>
            <person name="Keightley P.D."/>
            <person name="Kheradpour P."/>
            <person name="Kirkness E.F."/>
            <person name="Koerich L.B."/>
            <person name="Kristiansen K."/>
            <person name="Kudrna D."/>
            <person name="Kulathinal R.J."/>
            <person name="Kumar S."/>
            <person name="Kwok R."/>
            <person name="Lander E."/>
            <person name="Langley C.H."/>
            <person name="Lapoint R."/>
            <person name="Lazzaro B.P."/>
            <person name="Lee S.J."/>
            <person name="Levesque L."/>
            <person name="Li R."/>
            <person name="Lin C.F."/>
            <person name="Lin M.F."/>
            <person name="Lindblad-Toh K."/>
            <person name="Llopart A."/>
            <person name="Long M."/>
            <person name="Low L."/>
            <person name="Lozovsky E."/>
            <person name="Lu J."/>
            <person name="Luo M."/>
            <person name="Machado C.A."/>
            <person name="Makalowski W."/>
            <person name="Marzo M."/>
            <person name="Matsuda M."/>
            <person name="Matzkin L."/>
            <person name="McAllister B."/>
            <person name="McBride C.S."/>
            <person name="McKernan B."/>
            <person name="McKernan K."/>
            <person name="Mendez-Lago M."/>
            <person name="Minx P."/>
            <person name="Mollenhauer M.U."/>
            <person name="Montooth K."/>
            <person name="Mount S.M."/>
            <person name="Mu X."/>
            <person name="Myers E."/>
            <person name="Negre B."/>
            <person name="Newfeld S."/>
            <person name="Nielsen R."/>
            <person name="Noor M.A."/>
            <person name="O'Grady P."/>
            <person name="Pachter L."/>
            <person name="Papaceit M."/>
            <person name="Parisi M.J."/>
            <person name="Parisi M."/>
            <person name="Parts L."/>
            <person name="Pedersen J.S."/>
            <person name="Pesole G."/>
            <person name="Phillippy A.M."/>
            <person name="Ponting C.P."/>
            <person name="Pop M."/>
            <person name="Porcelli D."/>
            <person name="Powell J.R."/>
            <person name="Prohaska S."/>
            <person name="Pruitt K."/>
            <person name="Puig M."/>
            <person name="Quesneville H."/>
            <person name="Ram K.R."/>
            <person name="Rand D."/>
            <person name="Rasmussen M.D."/>
            <person name="Reed L.K."/>
            <person name="Reenan R."/>
            <person name="Reily A."/>
            <person name="Remington K.A."/>
            <person name="Rieger T.T."/>
            <person name="Ritchie M.G."/>
            <person name="Robin C."/>
            <person name="Rogers Y.H."/>
            <person name="Rohde C."/>
            <person name="Rozas J."/>
            <person name="Rubenfield M.J."/>
            <person name="Ruiz A."/>
            <person name="Russo S."/>
            <person name="Salzberg S.L."/>
            <person name="Sanchez-Gracia A."/>
            <person name="Saranga D.J."/>
            <person name="Sato H."/>
            <person name="Schaeffer S.W."/>
            <person name="Schatz M.C."/>
            <person name="Schlenke T."/>
            <person name="Schwartz R."/>
            <person name="Segarra C."/>
            <person name="Singh R.S."/>
            <person name="Sirot L."/>
            <person name="Sirota M."/>
            <person name="Sisneros N.B."/>
            <person name="Smith C.D."/>
            <person name="Smith T.F."/>
            <person name="Spieth J."/>
            <person name="Stage D.E."/>
            <person name="Stark A."/>
            <person name="Stephan W."/>
            <person name="Strausberg R.L."/>
            <person name="Strempel S."/>
            <person name="Sturgill D."/>
            <person name="Sutton G."/>
            <person name="Sutton G.G."/>
            <person name="Tao W."/>
            <person name="Teichmann S."/>
            <person name="Tobari Y.N."/>
            <person name="Tomimura Y."/>
            <person name="Tsolas J.M."/>
            <person name="Valente V.L."/>
            <person name="Venter E."/>
            <person name="Venter J.C."/>
            <person name="Vicario S."/>
            <person name="Vieira F.G."/>
            <person name="Vilella A.J."/>
            <person name="Villasante A."/>
            <person name="Walenz B."/>
            <person name="Wang J."/>
            <person name="Wasserman M."/>
            <person name="Watts T."/>
            <person name="Wilson D."/>
            <person name="Wilson R.K."/>
            <person name="Wing R.A."/>
            <person name="Wolfner M.F."/>
            <person name="Wong A."/>
            <person name="Wong G.K."/>
            <person name="Wu C.I."/>
            <person name="Wu G."/>
            <person name="Yamamoto D."/>
            <person name="Yang H.P."/>
            <person name="Yang S.P."/>
            <person name="Yorke J.A."/>
            <person name="Yoshida K."/>
            <person name="Zdobnov E."/>
            <person name="Zhang P."/>
            <person name="Zhang Y."/>
            <person name="Zimin A.V."/>
            <person name="Baldwin J."/>
            <person name="Abdouelleil A."/>
            <person name="Abdulkadir J."/>
            <person name="Abebe A."/>
            <person name="Abera B."/>
            <person name="Abreu J."/>
            <person name="Acer S.C."/>
            <person name="Aftuck L."/>
            <person name="Alexander A."/>
            <person name="An P."/>
            <person name="Anderson E."/>
            <person name="Anderson S."/>
            <person name="Arachi H."/>
            <person name="Azer M."/>
            <person name="Bachantsang P."/>
            <person name="Barry A."/>
            <person name="Bayul T."/>
            <person name="Berlin A."/>
            <person name="Bessette D."/>
            <person name="Bloom T."/>
            <person name="Blye J."/>
            <person name="Boguslavskiy L."/>
            <person name="Bonnet C."/>
            <person name="Boukhgalter B."/>
            <person name="Bourzgui I."/>
            <person name="Brown A."/>
            <person name="Cahill P."/>
            <person name="Channer S."/>
            <person name="Cheshatsang Y."/>
            <person name="Chuda L."/>
            <person name="Citroen M."/>
            <person name="Collymore A."/>
            <person name="Cooke P."/>
            <person name="Costello M."/>
            <person name="D'Aco K."/>
            <person name="Daza R."/>
            <person name="De Haan G."/>
            <person name="DeGray S."/>
            <person name="DeMaso C."/>
            <person name="Dhargay N."/>
            <person name="Dooley K."/>
            <person name="Dooley E."/>
            <person name="Doricent M."/>
            <person name="Dorje P."/>
            <person name="Dorjee K."/>
            <person name="Dupes A."/>
            <person name="Elong R."/>
            <person name="Falk J."/>
            <person name="Farina A."/>
            <person name="Faro S."/>
            <person name="Ferguson D."/>
            <person name="Fisher S."/>
            <person name="Foley C.D."/>
            <person name="Franke A."/>
            <person name="Friedrich D."/>
            <person name="Gadbois L."/>
            <person name="Gearin G."/>
            <person name="Gearin C.R."/>
            <person name="Giannoukos G."/>
            <person name="Goode T."/>
            <person name="Graham J."/>
            <person name="Grandbois E."/>
            <person name="Grewal S."/>
            <person name="Gyaltsen K."/>
            <person name="Hafez N."/>
            <person name="Hagos B."/>
            <person name="Hall J."/>
            <person name="Henson C."/>
            <person name="Hollinger A."/>
            <person name="Honan T."/>
            <person name="Huard M.D."/>
            <person name="Hughes L."/>
            <person name="Hurhula B."/>
            <person name="Husby M.E."/>
            <person name="Kamat A."/>
            <person name="Kanga B."/>
            <person name="Kashin S."/>
            <person name="Khazanovich D."/>
            <person name="Kisner P."/>
            <person name="Lance K."/>
            <person name="Lara M."/>
            <person name="Lee W."/>
            <person name="Lennon N."/>
            <person name="Letendre F."/>
            <person name="LeVine R."/>
            <person name="Lipovsky A."/>
            <person name="Liu X."/>
            <person name="Liu J."/>
            <person name="Liu S."/>
            <person name="Lokyitsang T."/>
            <person name="Lokyitsang Y."/>
            <person name="Lubonja R."/>
            <person name="Lui A."/>
            <person name="MacDonald P."/>
            <person name="Magnisalis V."/>
            <person name="Maru K."/>
            <person name="Matthews C."/>
            <person name="McCusker W."/>
            <person name="McDonough S."/>
            <person name="Mehta T."/>
            <person name="Meldrim J."/>
            <person name="Meneus L."/>
            <person name="Mihai O."/>
            <person name="Mihalev A."/>
            <person name="Mihova T."/>
            <person name="Mittelman R."/>
            <person name="Mlenga V."/>
            <person name="Montmayeur A."/>
            <person name="Mulrain L."/>
            <person name="Navidi A."/>
            <person name="Naylor J."/>
            <person name="Negash T."/>
            <person name="Nguyen T."/>
            <person name="Nguyen N."/>
            <person name="Nicol R."/>
            <person name="Norbu C."/>
            <person name="Norbu N."/>
            <person name="Novod N."/>
            <person name="O'Neill B."/>
            <person name="Osman S."/>
            <person name="Markiewicz E."/>
            <person name="Oyono O.L."/>
            <person name="Patti C."/>
            <person name="Phunkhang P."/>
            <person name="Pierre F."/>
            <person name="Priest M."/>
            <person name="Raghuraman S."/>
            <person name="Rege F."/>
            <person name="Reyes R."/>
            <person name="Rise C."/>
            <person name="Rogov P."/>
            <person name="Ross K."/>
            <person name="Ryan E."/>
            <person name="Settipalli S."/>
            <person name="Shea T."/>
            <person name="Sherpa N."/>
            <person name="Shi L."/>
            <person name="Shih D."/>
            <person name="Sparrow T."/>
            <person name="Spaulding J."/>
            <person name="Stalker J."/>
            <person name="Stange-Thomann N."/>
            <person name="Stavropoulos S."/>
            <person name="Stone C."/>
            <person name="Strader C."/>
            <person name="Tesfaye S."/>
            <person name="Thomson T."/>
            <person name="Thoulutsang Y."/>
            <person name="Thoulutsang D."/>
            <person name="Topham K."/>
            <person name="Topping I."/>
            <person name="Tsamla T."/>
            <person name="Vassiliev H."/>
            <person name="Vo A."/>
            <person name="Wangchuk T."/>
            <person name="Wangdi T."/>
            <person name="Weiand M."/>
            <person name="Wilkinson J."/>
            <person name="Wilson A."/>
            <person name="Yadav S."/>
            <person name="Young G."/>
            <person name="Yu Q."/>
            <person name="Zembek L."/>
            <person name="Zhong D."/>
            <person name="Zimmer A."/>
            <person name="Zwirko Z."/>
            <person name="Jaffe D.B."/>
            <person name="Alvarez P."/>
            <person name="Brockman W."/>
            <person name="Butler J."/>
            <person name="Chin C."/>
            <person name="Gnerre S."/>
            <person name="Grabherr M."/>
            <person name="Kleber M."/>
            <person name="Mauceli E."/>
            <person name="MacCallum I."/>
        </authorList>
    </citation>
    <scope>NUCLEOTIDE SEQUENCE [LARGE SCALE GENOMIC DNA]</scope>
    <source>
        <strain evidence="6">Tucson 14030-0811.24</strain>
    </source>
</reference>
<dbReference type="eggNOG" id="KOG1911">
    <property type="taxonomic scope" value="Eukaryota"/>
</dbReference>
<feature type="domain" description="Chromo shadow" evidence="4">
    <location>
        <begin position="55"/>
        <end position="118"/>
    </location>
</feature>
<accession>B4NDA3</accession>
<keyword evidence="2" id="KW-0539">Nucleus</keyword>
<dbReference type="SMART" id="SM00300">
    <property type="entry name" value="ChSh"/>
    <property type="match status" value="1"/>
</dbReference>
<dbReference type="Pfam" id="PF01393">
    <property type="entry name" value="Chromo_shadow"/>
    <property type="match status" value="1"/>
</dbReference>
<name>B4NDA3_DROWI</name>
<organism evidence="5 6">
    <name type="scientific">Drosophila willistoni</name>
    <name type="common">Fruit fly</name>
    <dbReference type="NCBI Taxonomy" id="7260"/>
    <lineage>
        <taxon>Eukaryota</taxon>
        <taxon>Metazoa</taxon>
        <taxon>Ecdysozoa</taxon>
        <taxon>Arthropoda</taxon>
        <taxon>Hexapoda</taxon>
        <taxon>Insecta</taxon>
        <taxon>Pterygota</taxon>
        <taxon>Neoptera</taxon>
        <taxon>Endopterygota</taxon>
        <taxon>Diptera</taxon>
        <taxon>Brachycera</taxon>
        <taxon>Muscomorpha</taxon>
        <taxon>Ephydroidea</taxon>
        <taxon>Drosophilidae</taxon>
        <taxon>Drosophila</taxon>
        <taxon>Sophophora</taxon>
    </lineage>
</organism>
<dbReference type="OrthoDB" id="7869328at2759"/>
<dbReference type="PhylomeDB" id="B4NDA3"/>
<gene>
    <name evidence="5" type="primary">Dwil\GK10195</name>
    <name evidence="5" type="ORF">Dwil_GK10195</name>
</gene>
<dbReference type="AlphaFoldDB" id="B4NDA3"/>
<evidence type="ECO:0000313" key="6">
    <source>
        <dbReference type="Proteomes" id="UP000007798"/>
    </source>
</evidence>
<evidence type="ECO:0000256" key="2">
    <source>
        <dbReference type="ARBA" id="ARBA00023242"/>
    </source>
</evidence>
<dbReference type="SUPFAM" id="SSF54160">
    <property type="entry name" value="Chromo domain-like"/>
    <property type="match status" value="1"/>
</dbReference>
<dbReference type="Gene3D" id="2.40.50.40">
    <property type="match status" value="1"/>
</dbReference>
<sequence length="121" mass="13235">MWKNTDDTSDEDGAGAEVPIFDELASDDSDSSSMEEGAVGGDFEVEANDQSSAGNGFDRGLEVEKIMSVHDGIDGKRIYVTKFRGAEELQHIPSAVASAKMPQIVINFYLERIQMLEDDDE</sequence>
<dbReference type="EMBL" id="CH964239">
    <property type="protein sequence ID" value="EDW82812.1"/>
    <property type="molecule type" value="Genomic_DNA"/>
</dbReference>
<dbReference type="InParanoid" id="B4NDA3"/>
<protein>
    <recommendedName>
        <fullName evidence="4">Chromo shadow domain-containing protein</fullName>
    </recommendedName>
</protein>
<dbReference type="STRING" id="7260.B4NDA3"/>
<evidence type="ECO:0000313" key="5">
    <source>
        <dbReference type="EMBL" id="EDW82812.1"/>
    </source>
</evidence>
<dbReference type="InterPro" id="IPR008251">
    <property type="entry name" value="Chromo_shadow_dom"/>
</dbReference>
<evidence type="ECO:0000256" key="1">
    <source>
        <dbReference type="ARBA" id="ARBA00004123"/>
    </source>
</evidence>
<comment type="subcellular location">
    <subcellularLocation>
        <location evidence="1">Nucleus</location>
    </subcellularLocation>
</comment>
<dbReference type="Proteomes" id="UP000007798">
    <property type="component" value="Unassembled WGS sequence"/>
</dbReference>